<name>G2GB98_9ACTN</name>
<proteinExistence type="predicted"/>
<dbReference type="PROSITE" id="PS51257">
    <property type="entry name" value="PROKAR_LIPOPROTEIN"/>
    <property type="match status" value="1"/>
</dbReference>
<gene>
    <name evidence="2" type="ORF">SZN_13861</name>
</gene>
<keyword evidence="1" id="KW-0732">Signal</keyword>
<feature type="chain" id="PRO_5038396889" description="Lipoprotein" evidence="1">
    <location>
        <begin position="23"/>
        <end position="168"/>
    </location>
</feature>
<sequence length="168" mass="18770">MTKKRQMLLSGVALILSVGLSACGPATGAHRSDAPAEARHDDTVSGLRDDVRHVTRKTASAVRPRMVNRCTTTTKKIKHTSRTRVGKRSSTTTWYENRPVTTCRKVRSGTESYTRVIRHERWCVELDAVNGDQRRRDVWFQVTHATYAKASTAQEGDKVKFTPVANGC</sequence>
<keyword evidence="3" id="KW-1185">Reference proteome</keyword>
<dbReference type="EMBL" id="AGBF01000035">
    <property type="protein sequence ID" value="EGX59194.1"/>
    <property type="molecule type" value="Genomic_DNA"/>
</dbReference>
<dbReference type="RefSeq" id="WP_007495321.1">
    <property type="nucleotide sequence ID" value="NZ_AGBF01000035.1"/>
</dbReference>
<accession>G2GB98</accession>
<comment type="caution">
    <text evidence="2">The sequence shown here is derived from an EMBL/GenBank/DDBJ whole genome shotgun (WGS) entry which is preliminary data.</text>
</comment>
<organism evidence="2 3">
    <name type="scientific">Streptomyces zinciresistens K42</name>
    <dbReference type="NCBI Taxonomy" id="700597"/>
    <lineage>
        <taxon>Bacteria</taxon>
        <taxon>Bacillati</taxon>
        <taxon>Actinomycetota</taxon>
        <taxon>Actinomycetes</taxon>
        <taxon>Kitasatosporales</taxon>
        <taxon>Streptomycetaceae</taxon>
        <taxon>Streptomyces</taxon>
    </lineage>
</organism>
<dbReference type="AlphaFoldDB" id="G2GB98"/>
<dbReference type="Proteomes" id="UP000004217">
    <property type="component" value="Unassembled WGS sequence"/>
</dbReference>
<dbReference type="PATRIC" id="fig|700597.3.peg.2717"/>
<evidence type="ECO:0000313" key="3">
    <source>
        <dbReference type="Proteomes" id="UP000004217"/>
    </source>
</evidence>
<evidence type="ECO:0000313" key="2">
    <source>
        <dbReference type="EMBL" id="EGX59194.1"/>
    </source>
</evidence>
<feature type="signal peptide" evidence="1">
    <location>
        <begin position="1"/>
        <end position="22"/>
    </location>
</feature>
<evidence type="ECO:0000256" key="1">
    <source>
        <dbReference type="SAM" id="SignalP"/>
    </source>
</evidence>
<protein>
    <recommendedName>
        <fullName evidence="4">Lipoprotein</fullName>
    </recommendedName>
</protein>
<dbReference type="OrthoDB" id="4331055at2"/>
<evidence type="ECO:0008006" key="4">
    <source>
        <dbReference type="Google" id="ProtNLM"/>
    </source>
</evidence>
<reference evidence="2 3" key="1">
    <citation type="submission" date="2011-08" db="EMBL/GenBank/DDBJ databases">
        <authorList>
            <person name="Lin Y."/>
            <person name="Hao X."/>
            <person name="Johnstone L."/>
            <person name="Miller S.J."/>
            <person name="Wei G."/>
            <person name="Rensing C."/>
        </authorList>
    </citation>
    <scope>NUCLEOTIDE SEQUENCE [LARGE SCALE GENOMIC DNA]</scope>
    <source>
        <strain evidence="2 3">K42</strain>
    </source>
</reference>